<dbReference type="STRING" id="766136.BHF68_14735"/>
<keyword evidence="3" id="KW-1185">Reference proteome</keyword>
<keyword evidence="1" id="KW-0812">Transmembrane</keyword>
<evidence type="ECO:0000313" key="3">
    <source>
        <dbReference type="Proteomes" id="UP000094296"/>
    </source>
</evidence>
<sequence>MQQVKSYLDEIFRELPNSRRAKELKSDMLADMEERYQELIEHGKDSVKVEKQLIDEIGTADEIRENINLNSGKSKLIFIAVQLLIFITAFMYKRHVELNHREFISSFNAYPIMAAKFVATPLMFFIGMIIGLQVLNYLNKPREIFVKQKWLRVAFLIASFVLIVMWGSFAISSLGIYRTFSMQFVNFMIANVNVVAGAAGVLFYLGVKK</sequence>
<organism evidence="2 3">
    <name type="scientific">Desulfuribacillus alkaliarsenatis</name>
    <dbReference type="NCBI Taxonomy" id="766136"/>
    <lineage>
        <taxon>Bacteria</taxon>
        <taxon>Bacillati</taxon>
        <taxon>Bacillota</taxon>
        <taxon>Desulfuribacillia</taxon>
        <taxon>Desulfuribacillales</taxon>
        <taxon>Desulfuribacillaceae</taxon>
        <taxon>Desulfuribacillus</taxon>
    </lineage>
</organism>
<feature type="transmembrane region" description="Helical" evidence="1">
    <location>
        <begin position="112"/>
        <end position="138"/>
    </location>
</feature>
<dbReference type="RefSeq" id="WP_069642700.1">
    <property type="nucleotide sequence ID" value="NZ_MIJE01000010.1"/>
</dbReference>
<accession>A0A1E5G3D6</accession>
<gene>
    <name evidence="2" type="ORF">BHF68_14735</name>
</gene>
<protein>
    <submittedName>
        <fullName evidence="2">Uncharacterized protein</fullName>
    </submittedName>
</protein>
<evidence type="ECO:0000256" key="1">
    <source>
        <dbReference type="SAM" id="Phobius"/>
    </source>
</evidence>
<dbReference type="EMBL" id="MIJE01000010">
    <property type="protein sequence ID" value="OEF97589.1"/>
    <property type="molecule type" value="Genomic_DNA"/>
</dbReference>
<name>A0A1E5G3D6_9FIRM</name>
<dbReference type="Proteomes" id="UP000094296">
    <property type="component" value="Unassembled WGS sequence"/>
</dbReference>
<feature type="transmembrane region" description="Helical" evidence="1">
    <location>
        <begin position="76"/>
        <end position="92"/>
    </location>
</feature>
<comment type="caution">
    <text evidence="2">The sequence shown here is derived from an EMBL/GenBank/DDBJ whole genome shotgun (WGS) entry which is preliminary data.</text>
</comment>
<dbReference type="AlphaFoldDB" id="A0A1E5G3D6"/>
<evidence type="ECO:0000313" key="2">
    <source>
        <dbReference type="EMBL" id="OEF97589.1"/>
    </source>
</evidence>
<proteinExistence type="predicted"/>
<keyword evidence="1" id="KW-1133">Transmembrane helix</keyword>
<dbReference type="OrthoDB" id="9815852at2"/>
<feature type="transmembrane region" description="Helical" evidence="1">
    <location>
        <begin position="184"/>
        <end position="207"/>
    </location>
</feature>
<keyword evidence="1" id="KW-0472">Membrane</keyword>
<reference evidence="2 3" key="1">
    <citation type="submission" date="2016-09" db="EMBL/GenBank/DDBJ databases">
        <title>Draft genome sequence for the type strain of Desulfuribacillus alkaliarsenatis AHT28, an obligately anaerobic, sulfidogenic bacterium isolated from Russian soda lake sediments.</title>
        <authorList>
            <person name="Abin C.A."/>
            <person name="Hollibaugh J.T."/>
        </authorList>
    </citation>
    <scope>NUCLEOTIDE SEQUENCE [LARGE SCALE GENOMIC DNA]</scope>
    <source>
        <strain evidence="2 3">AHT28</strain>
    </source>
</reference>
<feature type="transmembrane region" description="Helical" evidence="1">
    <location>
        <begin position="150"/>
        <end position="172"/>
    </location>
</feature>